<dbReference type="AlphaFoldDB" id="A0A7D4Q7N5"/>
<keyword evidence="3" id="KW-1185">Reference proteome</keyword>
<proteinExistence type="predicted"/>
<evidence type="ECO:0000259" key="1">
    <source>
        <dbReference type="Pfam" id="PF00117"/>
    </source>
</evidence>
<dbReference type="InterPro" id="IPR017926">
    <property type="entry name" value="GATASE"/>
</dbReference>
<accession>A0A7D4Q7N5</accession>
<dbReference type="Proteomes" id="UP000505355">
    <property type="component" value="Chromosome"/>
</dbReference>
<organism evidence="2 3">
    <name type="scientific">Mucilaginibacter mali</name>
    <dbReference type="NCBI Taxonomy" id="2740462"/>
    <lineage>
        <taxon>Bacteria</taxon>
        <taxon>Pseudomonadati</taxon>
        <taxon>Bacteroidota</taxon>
        <taxon>Sphingobacteriia</taxon>
        <taxon>Sphingobacteriales</taxon>
        <taxon>Sphingobacteriaceae</taxon>
        <taxon>Mucilaginibacter</taxon>
    </lineage>
</organism>
<sequence length="252" mass="29183">MRGFQDILKRYKAKHDLNLQYQVFDTRGANELPDTDWDIYICSGGPGDPLSSETEEWDINFMKLMDQLETHNASDAPNKKHVLFVCHSFQMMCRRYKLGLINKRRSPSFGILPVHFTVAGHNEPVLDNLADPFYTVDSRSWQVIHPDEGRFTKLGMQLLCIEKERPHVDLPRAMMAIRFNEYFIGTQFHPEADAEGIKAHLSTDERRSEVINEHGKDKYNDMLESLDDPDKIMHTQNTLIPNFLDQAVLSFV</sequence>
<dbReference type="KEGG" id="mmab:HQ865_16720"/>
<dbReference type="SUPFAM" id="SSF52317">
    <property type="entry name" value="Class I glutamine amidotransferase-like"/>
    <property type="match status" value="1"/>
</dbReference>
<dbReference type="InterPro" id="IPR029062">
    <property type="entry name" value="Class_I_gatase-like"/>
</dbReference>
<protein>
    <submittedName>
        <fullName evidence="2">GMP synthase</fullName>
    </submittedName>
</protein>
<reference evidence="2 3" key="1">
    <citation type="submission" date="2020-05" db="EMBL/GenBank/DDBJ databases">
        <title>Mucilaginibacter mali sp. nov.</title>
        <authorList>
            <person name="Kim H.S."/>
            <person name="Lee K.C."/>
            <person name="Suh M.K."/>
            <person name="Kim J.-S."/>
            <person name="Han K.-I."/>
            <person name="Eom M.K."/>
            <person name="Shin Y.K."/>
            <person name="Lee J.-S."/>
        </authorList>
    </citation>
    <scope>NUCLEOTIDE SEQUENCE [LARGE SCALE GENOMIC DNA]</scope>
    <source>
        <strain evidence="2 3">G2-14</strain>
    </source>
</reference>
<feature type="domain" description="Glutamine amidotransferase" evidence="1">
    <location>
        <begin position="9"/>
        <end position="195"/>
    </location>
</feature>
<gene>
    <name evidence="2" type="ORF">HQ865_16720</name>
</gene>
<dbReference type="EMBL" id="CP054139">
    <property type="protein sequence ID" value="QKJ33187.1"/>
    <property type="molecule type" value="Genomic_DNA"/>
</dbReference>
<evidence type="ECO:0000313" key="3">
    <source>
        <dbReference type="Proteomes" id="UP000505355"/>
    </source>
</evidence>
<dbReference type="Gene3D" id="3.40.50.880">
    <property type="match status" value="1"/>
</dbReference>
<evidence type="ECO:0000313" key="2">
    <source>
        <dbReference type="EMBL" id="QKJ33187.1"/>
    </source>
</evidence>
<dbReference type="Pfam" id="PF00117">
    <property type="entry name" value="GATase"/>
    <property type="match status" value="1"/>
</dbReference>
<name>A0A7D4Q7N5_9SPHI</name>